<name>D6YT38_WADCW</name>
<dbReference type="KEGG" id="wch:wcw_0498"/>
<dbReference type="GO" id="GO:0006313">
    <property type="term" value="P:DNA transposition"/>
    <property type="evidence" value="ECO:0007669"/>
    <property type="project" value="InterPro"/>
</dbReference>
<accession>D6YT38</accession>
<dbReference type="InterPro" id="IPR002559">
    <property type="entry name" value="Transposase_11"/>
</dbReference>
<dbReference type="PANTHER" id="PTHR30298">
    <property type="entry name" value="H REPEAT-ASSOCIATED PREDICTED TRANSPOSASE"/>
    <property type="match status" value="1"/>
</dbReference>
<dbReference type="RefSeq" id="WP_013181323.1">
    <property type="nucleotide sequence ID" value="NC_014225.1"/>
</dbReference>
<evidence type="ECO:0000259" key="2">
    <source>
        <dbReference type="Pfam" id="PF13808"/>
    </source>
</evidence>
<evidence type="ECO:0000313" key="5">
    <source>
        <dbReference type="EMBL" id="ADI38448.1"/>
    </source>
</evidence>
<dbReference type="EMBL" id="CP001928">
    <property type="protein sequence ID" value="ADI37869.1"/>
    <property type="molecule type" value="Genomic_DNA"/>
</dbReference>
<dbReference type="KEGG" id="wch:wcw_0220"/>
<dbReference type="EMBL" id="CP001928">
    <property type="protein sequence ID" value="ADI38448.1"/>
    <property type="molecule type" value="Genomic_DNA"/>
</dbReference>
<dbReference type="EMBL" id="CP001928">
    <property type="protein sequence ID" value="ADI37595.1"/>
    <property type="molecule type" value="Genomic_DNA"/>
</dbReference>
<dbReference type="NCBIfam" id="NF033564">
    <property type="entry name" value="transpos_ISAs1"/>
    <property type="match status" value="1"/>
</dbReference>
<evidence type="ECO:0000313" key="4">
    <source>
        <dbReference type="EMBL" id="ADI37869.1"/>
    </source>
</evidence>
<dbReference type="GO" id="GO:0004803">
    <property type="term" value="F:transposase activity"/>
    <property type="evidence" value="ECO:0007669"/>
    <property type="project" value="InterPro"/>
</dbReference>
<dbReference type="KEGG" id="wch:wcw_1091"/>
<dbReference type="AlphaFoldDB" id="D6YT38"/>
<dbReference type="Pfam" id="PF01609">
    <property type="entry name" value="DDE_Tnp_1"/>
    <property type="match status" value="1"/>
</dbReference>
<dbReference type="GO" id="GO:0003677">
    <property type="term" value="F:DNA binding"/>
    <property type="evidence" value="ECO:0007669"/>
    <property type="project" value="InterPro"/>
</dbReference>
<sequence>MTEEDLDQDTSNAFRKSLEEHFGCLDDYRRQGSIRYRLIDILFITICAVISGANDLKAVAMYAQRKRRWLTSTLALEDDVPSYTTFWTIFVLLSPVALEQCFVQWVRSKIGANTPDGHNVSIDGKAQRGTAKKGEPHSFVHIVSAWAATHNLTLGQLKVDGKSNEITAIPKLLDMIDVAGATITIDAMGCQTAIAEKIVDKSGDYVLALKGNQGHLSDEVENYFVQAEQIDFEGVLCNAVGSKHCAHGRIEMREIYITEDIDWLQQKEEWKNLKSLIMVKSERIIPGRSTSTERRYYISSLSADALRVANIIRGHWGIENCVHWILDVAFREDEQNANAGNIAENMSMIRRLSLNLLKQEKTAKCGIEIKRQMAGWDDEYLLKVLGVKSFS</sequence>
<evidence type="ECO:0000259" key="1">
    <source>
        <dbReference type="Pfam" id="PF01609"/>
    </source>
</evidence>
<dbReference type="STRING" id="716544.wcw_0220"/>
<dbReference type="InterPro" id="IPR051698">
    <property type="entry name" value="Transposase_11-like"/>
</dbReference>
<protein>
    <submittedName>
        <fullName evidence="6">Transposase</fullName>
    </submittedName>
</protein>
<dbReference type="InterPro" id="IPR047647">
    <property type="entry name" value="ISAs1_transpos"/>
</dbReference>
<keyword evidence="7" id="KW-1185">Reference proteome</keyword>
<evidence type="ECO:0000313" key="6">
    <source>
        <dbReference type="EMBL" id="ADI39233.1"/>
    </source>
</evidence>
<feature type="domain" description="Transposase IS4-like" evidence="1">
    <location>
        <begin position="116"/>
        <end position="356"/>
    </location>
</feature>
<dbReference type="HOGENOM" id="CLU_046404_0_1_0"/>
<evidence type="ECO:0000313" key="7">
    <source>
        <dbReference type="Proteomes" id="UP000001505"/>
    </source>
</evidence>
<feature type="domain" description="H repeat-associated protein N-terminal" evidence="2">
    <location>
        <begin position="20"/>
        <end position="106"/>
    </location>
</feature>
<dbReference type="PANTHER" id="PTHR30298:SF0">
    <property type="entry name" value="PROTEIN YBFL-RELATED"/>
    <property type="match status" value="1"/>
</dbReference>
<organism evidence="6 7">
    <name type="scientific">Waddlia chondrophila (strain ATCC VR-1470 / WSU 86-1044)</name>
    <dbReference type="NCBI Taxonomy" id="716544"/>
    <lineage>
        <taxon>Bacteria</taxon>
        <taxon>Pseudomonadati</taxon>
        <taxon>Chlamydiota</taxon>
        <taxon>Chlamydiia</taxon>
        <taxon>Parachlamydiales</taxon>
        <taxon>Waddliaceae</taxon>
        <taxon>Waddlia</taxon>
    </lineage>
</organism>
<dbReference type="KEGG" id="wch:wcw_1896"/>
<dbReference type="eggNOG" id="COG5433">
    <property type="taxonomic scope" value="Bacteria"/>
</dbReference>
<reference evidence="6 7" key="1">
    <citation type="journal article" date="2010" name="PLoS ONE">
        <title>The Waddlia genome: a window into chlamydial biology.</title>
        <authorList>
            <person name="Bertelli C."/>
            <person name="Collyn F."/>
            <person name="Croxatto A."/>
            <person name="Ruckert C."/>
            <person name="Polkinghorne A."/>
            <person name="Kebbi-Beghdadi C."/>
            <person name="Goesmann A."/>
            <person name="Vaughan L."/>
            <person name="Greub G."/>
        </authorList>
    </citation>
    <scope>NUCLEOTIDE SEQUENCE [LARGE SCALE GENOMIC DNA]</scope>
    <source>
        <strain evidence="7">ATCC VR-1470 / WSU 86-1044</strain>
        <strain evidence="6">WSU 86-1044</strain>
    </source>
</reference>
<dbReference type="Pfam" id="PF13808">
    <property type="entry name" value="DDE_Tnp_1_assoc"/>
    <property type="match status" value="1"/>
</dbReference>
<gene>
    <name evidence="3" type="ordered locus">wcw_0220</name>
    <name evidence="4" type="ordered locus">wcw_0498</name>
    <name evidence="5" type="ordered locus">wcw_1091</name>
    <name evidence="6" type="ordered locus">wcw_1896</name>
</gene>
<dbReference type="InterPro" id="IPR032806">
    <property type="entry name" value="YbfD_N"/>
</dbReference>
<dbReference type="EMBL" id="CP001928">
    <property type="protein sequence ID" value="ADI39233.1"/>
    <property type="molecule type" value="Genomic_DNA"/>
</dbReference>
<proteinExistence type="predicted"/>
<evidence type="ECO:0000313" key="3">
    <source>
        <dbReference type="EMBL" id="ADI37595.1"/>
    </source>
</evidence>
<dbReference type="Proteomes" id="UP000001505">
    <property type="component" value="Chromosome"/>
</dbReference>